<dbReference type="InterPro" id="IPR042099">
    <property type="entry name" value="ANL_N_sf"/>
</dbReference>
<reference evidence="4 5" key="1">
    <citation type="submission" date="2024-06" db="EMBL/GenBank/DDBJ databases">
        <title>The Natural Products Discovery Center: Release of the First 8490 Sequenced Strains for Exploring Actinobacteria Biosynthetic Diversity.</title>
        <authorList>
            <person name="Kalkreuter E."/>
            <person name="Kautsar S.A."/>
            <person name="Yang D."/>
            <person name="Bader C.D."/>
            <person name="Teijaro C.N."/>
            <person name="Fluegel L."/>
            <person name="Davis C.M."/>
            <person name="Simpson J.R."/>
            <person name="Lauterbach L."/>
            <person name="Steele A.D."/>
            <person name="Gui C."/>
            <person name="Meng S."/>
            <person name="Li G."/>
            <person name="Viehrig K."/>
            <person name="Ye F."/>
            <person name="Su P."/>
            <person name="Kiefer A.F."/>
            <person name="Nichols A."/>
            <person name="Cepeda A.J."/>
            <person name="Yan W."/>
            <person name="Fan B."/>
            <person name="Jiang Y."/>
            <person name="Adhikari A."/>
            <person name="Zheng C.-J."/>
            <person name="Schuster L."/>
            <person name="Cowan T.M."/>
            <person name="Smanski M.J."/>
            <person name="Chevrette M.G."/>
            <person name="De Carvalho L.P.S."/>
            <person name="Shen B."/>
        </authorList>
    </citation>
    <scope>NUCLEOTIDE SEQUENCE [LARGE SCALE GENOMIC DNA]</scope>
    <source>
        <strain evidence="4 5">NPDC006337</strain>
    </source>
</reference>
<feature type="domain" description="AMP-binding enzyme C-terminal" evidence="3">
    <location>
        <begin position="446"/>
        <end position="515"/>
    </location>
</feature>
<dbReference type="Proteomes" id="UP001550378">
    <property type="component" value="Unassembled WGS sequence"/>
</dbReference>
<feature type="compositionally biased region" description="Low complexity" evidence="1">
    <location>
        <begin position="154"/>
        <end position="175"/>
    </location>
</feature>
<evidence type="ECO:0000259" key="3">
    <source>
        <dbReference type="Pfam" id="PF13193"/>
    </source>
</evidence>
<dbReference type="InterPro" id="IPR045851">
    <property type="entry name" value="AMP-bd_C_sf"/>
</dbReference>
<dbReference type="RefSeq" id="WP_359658199.1">
    <property type="nucleotide sequence ID" value="NZ_JBEXZP010000291.1"/>
</dbReference>
<dbReference type="InterPro" id="IPR025110">
    <property type="entry name" value="AMP-bd_C"/>
</dbReference>
<feature type="domain" description="AMP-dependent synthetase/ligase" evidence="2">
    <location>
        <begin position="20"/>
        <end position="391"/>
    </location>
</feature>
<dbReference type="SUPFAM" id="SSF56801">
    <property type="entry name" value="Acetyl-CoA synthetase-like"/>
    <property type="match status" value="1"/>
</dbReference>
<keyword evidence="5" id="KW-1185">Reference proteome</keyword>
<feature type="region of interest" description="Disordered" evidence="1">
    <location>
        <begin position="125"/>
        <end position="175"/>
    </location>
</feature>
<dbReference type="InterPro" id="IPR000873">
    <property type="entry name" value="AMP-dep_synth/lig_dom"/>
</dbReference>
<comment type="caution">
    <text evidence="4">The sequence shown here is derived from an EMBL/GenBank/DDBJ whole genome shotgun (WGS) entry which is preliminary data.</text>
</comment>
<evidence type="ECO:0000256" key="1">
    <source>
        <dbReference type="SAM" id="MobiDB-lite"/>
    </source>
</evidence>
<dbReference type="Gene3D" id="3.40.50.12780">
    <property type="entry name" value="N-terminal domain of ligase-like"/>
    <property type="match status" value="1"/>
</dbReference>
<accession>A0ABV2W7E0</accession>
<dbReference type="Gene3D" id="3.30.300.30">
    <property type="match status" value="1"/>
</dbReference>
<protein>
    <submittedName>
        <fullName evidence="4">Class I adenylate-forming enzyme family protein</fullName>
    </submittedName>
</protein>
<dbReference type="InterPro" id="IPR050237">
    <property type="entry name" value="ATP-dep_AMP-bd_enzyme"/>
</dbReference>
<proteinExistence type="predicted"/>
<name>A0ABV2W7E0_9ACTN</name>
<evidence type="ECO:0000313" key="5">
    <source>
        <dbReference type="Proteomes" id="UP001550378"/>
    </source>
</evidence>
<dbReference type="Pfam" id="PF13193">
    <property type="entry name" value="AMP-binding_C"/>
    <property type="match status" value="1"/>
</dbReference>
<gene>
    <name evidence="4" type="ORF">ABZ508_17440</name>
</gene>
<dbReference type="PANTHER" id="PTHR43767">
    <property type="entry name" value="LONG-CHAIN-FATTY-ACID--COA LIGASE"/>
    <property type="match status" value="1"/>
</dbReference>
<evidence type="ECO:0000259" key="2">
    <source>
        <dbReference type="Pfam" id="PF00501"/>
    </source>
</evidence>
<evidence type="ECO:0000313" key="4">
    <source>
        <dbReference type="EMBL" id="MEU0709143.1"/>
    </source>
</evidence>
<dbReference type="EMBL" id="JBEXZR010000014">
    <property type="protein sequence ID" value="MEU0709143.1"/>
    <property type="molecule type" value="Genomic_DNA"/>
</dbReference>
<dbReference type="Pfam" id="PF00501">
    <property type="entry name" value="AMP-binding"/>
    <property type="match status" value="1"/>
</dbReference>
<organism evidence="4 5">
    <name type="scientific">Streptomyces lavendulocolor</name>
    <dbReference type="NCBI Taxonomy" id="67316"/>
    <lineage>
        <taxon>Bacteria</taxon>
        <taxon>Bacillati</taxon>
        <taxon>Actinomycetota</taxon>
        <taxon>Actinomycetes</taxon>
        <taxon>Kitasatosporales</taxon>
        <taxon>Streptomycetaceae</taxon>
        <taxon>Streptomyces</taxon>
    </lineage>
</organism>
<dbReference type="PANTHER" id="PTHR43767:SF10">
    <property type="entry name" value="SURFACTIN SYNTHASE SUBUNIT 1"/>
    <property type="match status" value="1"/>
</dbReference>
<sequence length="530" mass="56115">MNTRPHATVLHELLDAPTADRDAPAFTCGEVTLSRAELIDASHRCAAVLRERGLRRGDRLVVTSDAGPALVPLLFGASRLGVVFSVLHEQVRGDVLRHVLADCEPALAVAASAATRDAVREAGVPVTGPETFGTGPSKSAAEPAGAGTRRPGADADGATPGATDPATATATDTDTVGPLPVDPVCLIYTSGTTAMPKAVVSTHQQMMFAVHAIAERLAYRADDVVYCPLPLSFDYGLYQVFLSALAGSHVWLGSAAESGPALLANLVRSRATVLPAVPPVSGALLRLLRRRGGPRPPLRLLTNTGAALPSDIPDGLREVLPGLRVQLMFGLTECKRLTIAEPDEDLVRPGSCGLPLTGTEVFVVDEAGERLPAGEVGEITVRGPNVMAGYWRRPELTAARFPRRDGLFPELRTGDYGWTDEDGRLYFAGRRDDIYKQDGFRVSAIEVEAAARRLPDVDTAAVLPPDGTRPQAVLVVTGTADPATVLPRLREHLEDFKVPPVCRSVEELPVNANGKTAKAVLAGQLTEGRP</sequence>